<gene>
    <name evidence="2" type="ordered locus">Deba_1544</name>
</gene>
<dbReference type="HOGENOM" id="CLU_089873_0_0_7"/>
<organism evidence="2 3">
    <name type="scientific">Desulfarculus baarsii (strain ATCC 33931 / DSM 2075 / LMG 7858 / VKM B-1802 / 2st14)</name>
    <dbReference type="NCBI Taxonomy" id="644282"/>
    <lineage>
        <taxon>Bacteria</taxon>
        <taxon>Pseudomonadati</taxon>
        <taxon>Thermodesulfobacteriota</taxon>
        <taxon>Desulfarculia</taxon>
        <taxon>Desulfarculales</taxon>
        <taxon>Desulfarculaceae</taxon>
        <taxon>Desulfarculus</taxon>
    </lineage>
</organism>
<feature type="chain" id="PRO_5003150269" evidence="1">
    <location>
        <begin position="29"/>
        <end position="256"/>
    </location>
</feature>
<dbReference type="STRING" id="644282.Deba_1544"/>
<evidence type="ECO:0000256" key="1">
    <source>
        <dbReference type="SAM" id="SignalP"/>
    </source>
</evidence>
<feature type="signal peptide" evidence="1">
    <location>
        <begin position="1"/>
        <end position="28"/>
    </location>
</feature>
<accession>E1QH69</accession>
<sequence>MKNMKQLKSLTVVAAMSLTLALAGLAQAHDLWLSANQPAEGKALSVLVGYGHGFPAGEEIEFDMLEPVEIIGAQGKIATKPGQKQEFVSDAPLAAGTYVVTGGRKAQWYTKTPAGSVNVPKNEAPEAISCLRSVKYAKAIVNLGAAGDVSQPVGQTLEIVPLANPGALKVGDDLPVRVLFEGKPLAKVEVLGLYAGFSQHEGSYAFYARTDKDGKAYVKLSAAGQWLVLAKHKVPFADKAQCDEYAHTATLTFDVK</sequence>
<evidence type="ECO:0000313" key="3">
    <source>
        <dbReference type="Proteomes" id="UP000009047"/>
    </source>
</evidence>
<keyword evidence="3" id="KW-1185">Reference proteome</keyword>
<evidence type="ECO:0000313" key="2">
    <source>
        <dbReference type="EMBL" id="ADK84912.1"/>
    </source>
</evidence>
<keyword evidence="2" id="KW-0472">Membrane</keyword>
<keyword evidence="1" id="KW-0732">Signal</keyword>
<dbReference type="EMBL" id="CP002085">
    <property type="protein sequence ID" value="ADK84912.1"/>
    <property type="molecule type" value="Genomic_DNA"/>
</dbReference>
<dbReference type="AlphaFoldDB" id="E1QH69"/>
<proteinExistence type="predicted"/>
<name>E1QH69_DESB2</name>
<dbReference type="InterPro" id="IPR019613">
    <property type="entry name" value="DUF4198"/>
</dbReference>
<dbReference type="Proteomes" id="UP000009047">
    <property type="component" value="Chromosome"/>
</dbReference>
<protein>
    <submittedName>
        <fullName evidence="2">Nickel transport complex, NikM subunit, transmembrane</fullName>
    </submittedName>
</protein>
<dbReference type="RefSeq" id="WP_013258365.1">
    <property type="nucleotide sequence ID" value="NC_014365.1"/>
</dbReference>
<dbReference type="eggNOG" id="COG5266">
    <property type="taxonomic scope" value="Bacteria"/>
</dbReference>
<dbReference type="OrthoDB" id="2911at2"/>
<reference evidence="2 3" key="1">
    <citation type="journal article" date="2010" name="Stand. Genomic Sci.">
        <title>Complete genome sequence of Desulfarculus baarsii type strain (2st14).</title>
        <authorList>
            <person name="Sun H."/>
            <person name="Spring S."/>
            <person name="Lapidus A."/>
            <person name="Davenport K."/>
            <person name="Del Rio T.G."/>
            <person name="Tice H."/>
            <person name="Nolan M."/>
            <person name="Copeland A."/>
            <person name="Cheng J.F."/>
            <person name="Lucas S."/>
            <person name="Tapia R."/>
            <person name="Goodwin L."/>
            <person name="Pitluck S."/>
            <person name="Ivanova N."/>
            <person name="Pagani I."/>
            <person name="Mavromatis K."/>
            <person name="Ovchinnikova G."/>
            <person name="Pati A."/>
            <person name="Chen A."/>
            <person name="Palaniappan K."/>
            <person name="Hauser L."/>
            <person name="Chang Y.J."/>
            <person name="Jeffries C.D."/>
            <person name="Detter J.C."/>
            <person name="Han C."/>
            <person name="Rohde M."/>
            <person name="Brambilla E."/>
            <person name="Goker M."/>
            <person name="Woyke T."/>
            <person name="Bristow J."/>
            <person name="Eisen J.A."/>
            <person name="Markowitz V."/>
            <person name="Hugenholtz P."/>
            <person name="Kyrpides N.C."/>
            <person name="Klenk H.P."/>
            <person name="Land M."/>
        </authorList>
    </citation>
    <scope>NUCLEOTIDE SEQUENCE [LARGE SCALE GENOMIC DNA]</scope>
    <source>
        <strain evidence="3">ATCC 33931 / DSM 2075 / LMG 7858 / VKM B-1802 / 2st14</strain>
    </source>
</reference>
<dbReference type="KEGG" id="dbr:Deba_1544"/>
<dbReference type="Pfam" id="PF10670">
    <property type="entry name" value="DUF4198"/>
    <property type="match status" value="1"/>
</dbReference>
<keyword evidence="2" id="KW-0812">Transmembrane</keyword>